<evidence type="ECO:0000313" key="6">
    <source>
        <dbReference type="Proteomes" id="UP000178885"/>
    </source>
</evidence>
<proteinExistence type="inferred from homology"/>
<name>A0A1F6TPX4_9PROT</name>
<evidence type="ECO:0000256" key="2">
    <source>
        <dbReference type="ARBA" id="ARBA00022723"/>
    </source>
</evidence>
<protein>
    <submittedName>
        <fullName evidence="5">Inositol monophosphatase</fullName>
    </submittedName>
</protein>
<dbReference type="GO" id="GO:0006020">
    <property type="term" value="P:inositol metabolic process"/>
    <property type="evidence" value="ECO:0007669"/>
    <property type="project" value="TreeGrafter"/>
</dbReference>
<dbReference type="GO" id="GO:0008934">
    <property type="term" value="F:inositol monophosphate 1-phosphatase activity"/>
    <property type="evidence" value="ECO:0007669"/>
    <property type="project" value="TreeGrafter"/>
</dbReference>
<evidence type="ECO:0000256" key="1">
    <source>
        <dbReference type="ARBA" id="ARBA00009759"/>
    </source>
</evidence>
<comment type="caution">
    <text evidence="5">The sequence shown here is derived from an EMBL/GenBank/DDBJ whole genome shotgun (WGS) entry which is preliminary data.</text>
</comment>
<sequence length="273" mass="30439">MERHQVLPDLASLRALLRDCAREELLPRFADVRRQVKPDGSLVTEADIAMQRRMQQELTRRWPRYAFLGEEMSAVEHERLAALSEPGLWCLDPLDGTSNYAAGVPFFAVSLALLVRGRPEIGLVYDPVRDECFTAQRGAGAWLNDTALRARAMGLELRRSLAVVDFKRLDSRLAQELVAHPPYGSQRNFGSSSLEWCWLADGRFHLTLHGGQKLWDYAAGSLILAEAGGSAQTLDGQEVFALGLKPRSVVAALDPELFRAWRDCLAKVRETPG</sequence>
<dbReference type="EMBL" id="MFSU01000063">
    <property type="protein sequence ID" value="OGI47170.1"/>
    <property type="molecule type" value="Genomic_DNA"/>
</dbReference>
<reference evidence="5 6" key="1">
    <citation type="journal article" date="2016" name="Nat. Commun.">
        <title>Thousands of microbial genomes shed light on interconnected biogeochemical processes in an aquifer system.</title>
        <authorList>
            <person name="Anantharaman K."/>
            <person name="Brown C.T."/>
            <person name="Hug L.A."/>
            <person name="Sharon I."/>
            <person name="Castelle C.J."/>
            <person name="Probst A.J."/>
            <person name="Thomas B.C."/>
            <person name="Singh A."/>
            <person name="Wilkins M.J."/>
            <person name="Karaoz U."/>
            <person name="Brodie E.L."/>
            <person name="Williams K.H."/>
            <person name="Hubbard S.S."/>
            <person name="Banfield J.F."/>
        </authorList>
    </citation>
    <scope>NUCLEOTIDE SEQUENCE [LARGE SCALE GENOMIC DNA]</scope>
</reference>
<accession>A0A1F6TPX4</accession>
<dbReference type="SUPFAM" id="SSF56655">
    <property type="entry name" value="Carbohydrate phosphatase"/>
    <property type="match status" value="1"/>
</dbReference>
<evidence type="ECO:0000313" key="5">
    <source>
        <dbReference type="EMBL" id="OGI47170.1"/>
    </source>
</evidence>
<keyword evidence="2 4" id="KW-0479">Metal-binding</keyword>
<dbReference type="Proteomes" id="UP000178885">
    <property type="component" value="Unassembled WGS sequence"/>
</dbReference>
<feature type="binding site" evidence="4">
    <location>
        <position position="95"/>
    </location>
    <ligand>
        <name>Mg(2+)</name>
        <dbReference type="ChEBI" id="CHEBI:18420"/>
        <label>1</label>
        <note>catalytic</note>
    </ligand>
</feature>
<feature type="binding site" evidence="4">
    <location>
        <position position="94"/>
    </location>
    <ligand>
        <name>Mg(2+)</name>
        <dbReference type="ChEBI" id="CHEBI:18420"/>
        <label>1</label>
        <note>catalytic</note>
    </ligand>
</feature>
<organism evidence="5 6">
    <name type="scientific">Candidatus Muproteobacteria bacterium RBG_16_65_34</name>
    <dbReference type="NCBI Taxonomy" id="1817760"/>
    <lineage>
        <taxon>Bacteria</taxon>
        <taxon>Pseudomonadati</taxon>
        <taxon>Pseudomonadota</taxon>
        <taxon>Candidatus Muproteobacteria</taxon>
    </lineage>
</organism>
<comment type="similarity">
    <text evidence="1">Belongs to the inositol monophosphatase superfamily.</text>
</comment>
<evidence type="ECO:0000256" key="4">
    <source>
        <dbReference type="PIRSR" id="PIRSR600760-2"/>
    </source>
</evidence>
<dbReference type="GO" id="GO:0046854">
    <property type="term" value="P:phosphatidylinositol phosphate biosynthetic process"/>
    <property type="evidence" value="ECO:0007669"/>
    <property type="project" value="InterPro"/>
</dbReference>
<dbReference type="InterPro" id="IPR000760">
    <property type="entry name" value="Inositol_monophosphatase-like"/>
</dbReference>
<dbReference type="Gene3D" id="3.30.540.10">
    <property type="entry name" value="Fructose-1,6-Bisphosphatase, subunit A, domain 1"/>
    <property type="match status" value="1"/>
</dbReference>
<dbReference type="PROSITE" id="PS00630">
    <property type="entry name" value="IMP_2"/>
    <property type="match status" value="1"/>
</dbReference>
<dbReference type="PANTHER" id="PTHR20854:SF4">
    <property type="entry name" value="INOSITOL-1-MONOPHOSPHATASE-RELATED"/>
    <property type="match status" value="1"/>
</dbReference>
<dbReference type="Gene3D" id="3.40.190.80">
    <property type="match status" value="1"/>
</dbReference>
<dbReference type="GO" id="GO:0046872">
    <property type="term" value="F:metal ion binding"/>
    <property type="evidence" value="ECO:0007669"/>
    <property type="project" value="UniProtKB-KW"/>
</dbReference>
<feature type="binding site" evidence="4">
    <location>
        <position position="70"/>
    </location>
    <ligand>
        <name>Mg(2+)</name>
        <dbReference type="ChEBI" id="CHEBI:18420"/>
        <label>1</label>
        <note>catalytic</note>
    </ligand>
</feature>
<dbReference type="GO" id="GO:0007165">
    <property type="term" value="P:signal transduction"/>
    <property type="evidence" value="ECO:0007669"/>
    <property type="project" value="TreeGrafter"/>
</dbReference>
<dbReference type="PANTHER" id="PTHR20854">
    <property type="entry name" value="INOSITOL MONOPHOSPHATASE"/>
    <property type="match status" value="1"/>
</dbReference>
<dbReference type="InterPro" id="IPR020550">
    <property type="entry name" value="Inositol_monophosphatase_CS"/>
</dbReference>
<keyword evidence="3 4" id="KW-0460">Magnesium</keyword>
<dbReference type="Pfam" id="PF00459">
    <property type="entry name" value="Inositol_P"/>
    <property type="match status" value="1"/>
</dbReference>
<dbReference type="PRINTS" id="PR00377">
    <property type="entry name" value="IMPHPHTASES"/>
</dbReference>
<feature type="binding site" evidence="4">
    <location>
        <position position="216"/>
    </location>
    <ligand>
        <name>Mg(2+)</name>
        <dbReference type="ChEBI" id="CHEBI:18420"/>
        <label>1</label>
        <note>catalytic</note>
    </ligand>
</feature>
<comment type="cofactor">
    <cofactor evidence="4">
        <name>Mg(2+)</name>
        <dbReference type="ChEBI" id="CHEBI:18420"/>
    </cofactor>
</comment>
<dbReference type="STRING" id="1817760.A2151_07635"/>
<evidence type="ECO:0000256" key="3">
    <source>
        <dbReference type="ARBA" id="ARBA00022842"/>
    </source>
</evidence>
<dbReference type="AlphaFoldDB" id="A0A1F6TPX4"/>
<dbReference type="CDD" id="cd01637">
    <property type="entry name" value="IMPase_like"/>
    <property type="match status" value="1"/>
</dbReference>
<feature type="binding site" evidence="4">
    <location>
        <position position="92"/>
    </location>
    <ligand>
        <name>Mg(2+)</name>
        <dbReference type="ChEBI" id="CHEBI:18420"/>
        <label>1</label>
        <note>catalytic</note>
    </ligand>
</feature>
<gene>
    <name evidence="5" type="ORF">A2151_07635</name>
</gene>